<keyword evidence="4 5" id="KW-0663">Pyridoxal phosphate</keyword>
<dbReference type="OrthoDB" id="10263824at2759"/>
<dbReference type="Gene3D" id="3.90.1150.10">
    <property type="entry name" value="Aspartate Aminotransferase, domain 1"/>
    <property type="match status" value="1"/>
</dbReference>
<evidence type="ECO:0000313" key="8">
    <source>
        <dbReference type="Proteomes" id="UP000751190"/>
    </source>
</evidence>
<name>A0A8J5XVN4_DIALT</name>
<comment type="cofactor">
    <cofactor evidence="1 5">
        <name>pyridoxal 5'-phosphate</name>
        <dbReference type="ChEBI" id="CHEBI:597326"/>
    </cofactor>
</comment>
<dbReference type="Proteomes" id="UP000751190">
    <property type="component" value="Unassembled WGS sequence"/>
</dbReference>
<dbReference type="InterPro" id="IPR015424">
    <property type="entry name" value="PyrdxlP-dep_Trfase"/>
</dbReference>
<keyword evidence="3" id="KW-0808">Transferase</keyword>
<evidence type="ECO:0000256" key="4">
    <source>
        <dbReference type="ARBA" id="ARBA00022898"/>
    </source>
</evidence>
<sequence>MEACRGPSEAWAEWTARRLAELRDRRVLRSLRALSPVLGDASAVVLDAGTRDSWARDAPSLGEWEGAQTERLVLFAANDYLGLSAHADVRAAAAAAAAESGCGPRASPLVSGYTHAHRRLESDLAALKGTEEALVLPTGYAANLAVLGALADSPSAAIFSDALNHASIVDGARLAARGAGAALHVYKHNDMADLGAQLAASTAARKLIVSDSLFSMDGDYADVRALVALRASHGALLVLDDAHATLVCGEGGGGVAQMQGVRPEEVDVTVGTLSKAFGAHGGFVACSAQLKRLLVSTGRPVIFSTALPAPAVAAASAALRAATPALRAKLWANVRLFAAETGLPAASPIVPVVVGDEADALALSAALLADGFFVPAIRPPTVPRGSSRLRVTLSAAHDEADVRALAAALRRHGACGARAAGRLRAKL</sequence>
<dbReference type="Gene3D" id="3.40.640.10">
    <property type="entry name" value="Type I PLP-dependent aspartate aminotransferase-like (Major domain)"/>
    <property type="match status" value="1"/>
</dbReference>
<evidence type="ECO:0000256" key="5">
    <source>
        <dbReference type="RuleBase" id="RU003693"/>
    </source>
</evidence>
<keyword evidence="8" id="KW-1185">Reference proteome</keyword>
<evidence type="ECO:0000256" key="1">
    <source>
        <dbReference type="ARBA" id="ARBA00001933"/>
    </source>
</evidence>
<dbReference type="InterPro" id="IPR004839">
    <property type="entry name" value="Aminotransferase_I/II_large"/>
</dbReference>
<feature type="domain" description="Aminotransferase class I/classII large" evidence="6">
    <location>
        <begin position="72"/>
        <end position="409"/>
    </location>
</feature>
<dbReference type="PANTHER" id="PTHR13693">
    <property type="entry name" value="CLASS II AMINOTRANSFERASE/8-AMINO-7-OXONONANOATE SYNTHASE"/>
    <property type="match status" value="1"/>
</dbReference>
<dbReference type="EMBL" id="JAGTXO010000002">
    <property type="protein sequence ID" value="KAG8469467.1"/>
    <property type="molecule type" value="Genomic_DNA"/>
</dbReference>
<gene>
    <name evidence="7" type="ORF">KFE25_005922</name>
</gene>
<dbReference type="GO" id="GO:0030170">
    <property type="term" value="F:pyridoxal phosphate binding"/>
    <property type="evidence" value="ECO:0007669"/>
    <property type="project" value="InterPro"/>
</dbReference>
<evidence type="ECO:0000259" key="6">
    <source>
        <dbReference type="Pfam" id="PF00155"/>
    </source>
</evidence>
<comment type="caution">
    <text evidence="7">The sequence shown here is derived from an EMBL/GenBank/DDBJ whole genome shotgun (WGS) entry which is preliminary data.</text>
</comment>
<reference evidence="7" key="1">
    <citation type="submission" date="2021-05" db="EMBL/GenBank/DDBJ databases">
        <title>The genome of the haptophyte Pavlova lutheri (Diacronema luteri, Pavlovales) - a model for lipid biosynthesis in eukaryotic algae.</title>
        <authorList>
            <person name="Hulatt C.J."/>
            <person name="Posewitz M.C."/>
        </authorList>
    </citation>
    <scope>NUCLEOTIDE SEQUENCE</scope>
    <source>
        <strain evidence="7">NIVA-4/92</strain>
    </source>
</reference>
<dbReference type="InterPro" id="IPR050087">
    <property type="entry name" value="AON_synthase_class-II"/>
</dbReference>
<comment type="similarity">
    <text evidence="2">Belongs to the class-II pyridoxal-phosphate-dependent aminotransferase family. BioF subfamily.</text>
</comment>
<dbReference type="GO" id="GO:0016740">
    <property type="term" value="F:transferase activity"/>
    <property type="evidence" value="ECO:0007669"/>
    <property type="project" value="UniProtKB-KW"/>
</dbReference>
<accession>A0A8J5XVN4</accession>
<dbReference type="Pfam" id="PF00155">
    <property type="entry name" value="Aminotran_1_2"/>
    <property type="match status" value="1"/>
</dbReference>
<dbReference type="PROSITE" id="PS00599">
    <property type="entry name" value="AA_TRANSFER_CLASS_2"/>
    <property type="match status" value="1"/>
</dbReference>
<dbReference type="GO" id="GO:0009102">
    <property type="term" value="P:biotin biosynthetic process"/>
    <property type="evidence" value="ECO:0007669"/>
    <property type="project" value="TreeGrafter"/>
</dbReference>
<evidence type="ECO:0000256" key="3">
    <source>
        <dbReference type="ARBA" id="ARBA00022679"/>
    </source>
</evidence>
<evidence type="ECO:0000256" key="2">
    <source>
        <dbReference type="ARBA" id="ARBA00010008"/>
    </source>
</evidence>
<dbReference type="PANTHER" id="PTHR13693:SF77">
    <property type="entry name" value="8-AMINO-7-OXONONANOATE SYNTHASE"/>
    <property type="match status" value="1"/>
</dbReference>
<evidence type="ECO:0000313" key="7">
    <source>
        <dbReference type="EMBL" id="KAG8469467.1"/>
    </source>
</evidence>
<proteinExistence type="inferred from homology"/>
<dbReference type="AlphaFoldDB" id="A0A8J5XVN4"/>
<protein>
    <recommendedName>
        <fullName evidence="6">Aminotransferase class I/classII large domain-containing protein</fullName>
    </recommendedName>
</protein>
<dbReference type="SUPFAM" id="SSF53383">
    <property type="entry name" value="PLP-dependent transferases"/>
    <property type="match status" value="1"/>
</dbReference>
<dbReference type="InterPro" id="IPR015422">
    <property type="entry name" value="PyrdxlP-dep_Trfase_small"/>
</dbReference>
<dbReference type="InterPro" id="IPR001917">
    <property type="entry name" value="Aminotrans_II_pyridoxalP_BS"/>
</dbReference>
<dbReference type="InterPro" id="IPR015421">
    <property type="entry name" value="PyrdxlP-dep_Trfase_major"/>
</dbReference>
<organism evidence="7 8">
    <name type="scientific">Diacronema lutheri</name>
    <name type="common">Unicellular marine alga</name>
    <name type="synonym">Monochrysis lutheri</name>
    <dbReference type="NCBI Taxonomy" id="2081491"/>
    <lineage>
        <taxon>Eukaryota</taxon>
        <taxon>Haptista</taxon>
        <taxon>Haptophyta</taxon>
        <taxon>Pavlovophyceae</taxon>
        <taxon>Pavlovales</taxon>
        <taxon>Pavlovaceae</taxon>
        <taxon>Diacronema</taxon>
    </lineage>
</organism>